<feature type="compositionally biased region" description="Basic and acidic residues" evidence="1">
    <location>
        <begin position="26"/>
        <end position="35"/>
    </location>
</feature>
<sequence length="486" mass="53765">MNENDDDDDDDPDLEFTAAARASRRSYAEEDERRRGLGTSGAQIRRDYTLPINVDDDEDDDDDDDDPDLEFTAAARASRRSYAEEDERRRGVPAHTAESPYLQSMLDAIAEAGPGYFFNPRIQYKDNVHNDGEVMRGTMNVITRLARTMTERLDAMAEVERYKLELGIYGGYEMTYAAQRLSPEPKRKKDKGKKKAKANKERRTEEPRRKSQEGAEDSPEESEERHIGQPFSEAPPLPPHLARLYEAEKKHYQRRKKMITKGQGKTVGSDDSTQSPDDDDGAAAGTGATGGYGLGGIMSGYEDYSELPHQQQGSQGEAQQQHGGYEGQQRQAGHDWGYGSSYPPFFSPPKLPYSNISSSSGTSYLGNIQTTGYGSFFAPGQSRESSSQQATTHRGIQRGFQGIANSLFDFGYTQYEGHEYVPPIQSHEVGQTPLESAESTDPIRPGSGSAGSDPASRPDSAILELDRFDPPCKTLVRTLGGSMRPH</sequence>
<protein>
    <submittedName>
        <fullName evidence="2">Uncharacterized protein</fullName>
    </submittedName>
</protein>
<proteinExistence type="predicted"/>
<evidence type="ECO:0000313" key="2">
    <source>
        <dbReference type="EMBL" id="MQL86881.1"/>
    </source>
</evidence>
<accession>A0A843UTV1</accession>
<feature type="region of interest" description="Disordered" evidence="1">
    <location>
        <begin position="430"/>
        <end position="468"/>
    </location>
</feature>
<keyword evidence="3" id="KW-1185">Reference proteome</keyword>
<feature type="compositionally biased region" description="Basic residues" evidence="1">
    <location>
        <begin position="186"/>
        <end position="197"/>
    </location>
</feature>
<feature type="region of interest" description="Disordered" evidence="1">
    <location>
        <begin position="180"/>
        <end position="348"/>
    </location>
</feature>
<reference evidence="2" key="1">
    <citation type="submission" date="2017-07" db="EMBL/GenBank/DDBJ databases">
        <title>Taro Niue Genome Assembly and Annotation.</title>
        <authorList>
            <person name="Atibalentja N."/>
            <person name="Keating K."/>
            <person name="Fields C.J."/>
        </authorList>
    </citation>
    <scope>NUCLEOTIDE SEQUENCE</scope>
    <source>
        <strain evidence="2">Niue_2</strain>
        <tissue evidence="2">Leaf</tissue>
    </source>
</reference>
<feature type="compositionally biased region" description="Low complexity" evidence="1">
    <location>
        <begin position="310"/>
        <end position="323"/>
    </location>
</feature>
<feature type="compositionally biased region" description="Gly residues" evidence="1">
    <location>
        <begin position="287"/>
        <end position="298"/>
    </location>
</feature>
<feature type="compositionally biased region" description="Acidic residues" evidence="1">
    <location>
        <begin position="54"/>
        <end position="69"/>
    </location>
</feature>
<name>A0A843UTV1_COLES</name>
<feature type="compositionally biased region" description="Low complexity" evidence="1">
    <location>
        <begin position="444"/>
        <end position="458"/>
    </location>
</feature>
<feature type="region of interest" description="Disordered" evidence="1">
    <location>
        <begin position="1"/>
        <end position="96"/>
    </location>
</feature>
<evidence type="ECO:0000256" key="1">
    <source>
        <dbReference type="SAM" id="MobiDB-lite"/>
    </source>
</evidence>
<evidence type="ECO:0000313" key="3">
    <source>
        <dbReference type="Proteomes" id="UP000652761"/>
    </source>
</evidence>
<feature type="compositionally biased region" description="Acidic residues" evidence="1">
    <location>
        <begin position="1"/>
        <end position="14"/>
    </location>
</feature>
<dbReference type="Proteomes" id="UP000652761">
    <property type="component" value="Unassembled WGS sequence"/>
</dbReference>
<comment type="caution">
    <text evidence="2">The sequence shown here is derived from an EMBL/GenBank/DDBJ whole genome shotgun (WGS) entry which is preliminary data.</text>
</comment>
<organism evidence="2 3">
    <name type="scientific">Colocasia esculenta</name>
    <name type="common">Wild taro</name>
    <name type="synonym">Arum esculentum</name>
    <dbReference type="NCBI Taxonomy" id="4460"/>
    <lineage>
        <taxon>Eukaryota</taxon>
        <taxon>Viridiplantae</taxon>
        <taxon>Streptophyta</taxon>
        <taxon>Embryophyta</taxon>
        <taxon>Tracheophyta</taxon>
        <taxon>Spermatophyta</taxon>
        <taxon>Magnoliopsida</taxon>
        <taxon>Liliopsida</taxon>
        <taxon>Araceae</taxon>
        <taxon>Aroideae</taxon>
        <taxon>Colocasieae</taxon>
        <taxon>Colocasia</taxon>
    </lineage>
</organism>
<gene>
    <name evidence="2" type="ORF">Taro_019417</name>
</gene>
<dbReference type="EMBL" id="NMUH01000934">
    <property type="protein sequence ID" value="MQL86881.1"/>
    <property type="molecule type" value="Genomic_DNA"/>
</dbReference>
<dbReference type="AlphaFoldDB" id="A0A843UTV1"/>
<feature type="compositionally biased region" description="Basic and acidic residues" evidence="1">
    <location>
        <begin position="81"/>
        <end position="90"/>
    </location>
</feature>
<feature type="compositionally biased region" description="Basic and acidic residues" evidence="1">
    <location>
        <begin position="198"/>
        <end position="213"/>
    </location>
</feature>